<proteinExistence type="inferred from homology"/>
<reference evidence="11" key="1">
    <citation type="submission" date="2021-01" db="EMBL/GenBank/DDBJ databases">
        <authorList>
            <person name="Corre E."/>
            <person name="Pelletier E."/>
            <person name="Niang G."/>
            <person name="Scheremetjew M."/>
            <person name="Finn R."/>
            <person name="Kale V."/>
            <person name="Holt S."/>
            <person name="Cochrane G."/>
            <person name="Meng A."/>
            <person name="Brown T."/>
            <person name="Cohen L."/>
        </authorList>
    </citation>
    <scope>NUCLEOTIDE SEQUENCE</scope>
    <source>
        <strain evidence="11">CCAP 955/1</strain>
    </source>
</reference>
<comment type="similarity">
    <text evidence="1 9">Belongs to the protein prenyltransferase subunit beta family.</text>
</comment>
<dbReference type="CDD" id="cd02893">
    <property type="entry name" value="FTase"/>
    <property type="match status" value="1"/>
</dbReference>
<dbReference type="Gene3D" id="1.50.10.20">
    <property type="match status" value="1"/>
</dbReference>
<evidence type="ECO:0000313" key="11">
    <source>
        <dbReference type="EMBL" id="CAE0285131.1"/>
    </source>
</evidence>
<accession>A0A7S3H590</accession>
<protein>
    <recommendedName>
        <fullName evidence="3 9">Protein farnesyltransferase subunit beta</fullName>
        <shortName evidence="9">FTase-beta</shortName>
        <ecNumber evidence="2 9">2.5.1.58</ecNumber>
    </recommendedName>
</protein>
<evidence type="ECO:0000259" key="10">
    <source>
        <dbReference type="Pfam" id="PF00432"/>
    </source>
</evidence>
<evidence type="ECO:0000256" key="8">
    <source>
        <dbReference type="ARBA" id="ARBA00022833"/>
    </source>
</evidence>
<evidence type="ECO:0000256" key="1">
    <source>
        <dbReference type="ARBA" id="ARBA00010497"/>
    </source>
</evidence>
<dbReference type="InterPro" id="IPR026872">
    <property type="entry name" value="FTB"/>
</dbReference>
<keyword evidence="4 9" id="KW-0637">Prenyltransferase</keyword>
<gene>
    <name evidence="11" type="ORF">SELO1098_LOCUS13972</name>
</gene>
<feature type="domain" description="Prenyltransferase alpha-alpha toroid" evidence="10">
    <location>
        <begin position="61"/>
        <end position="432"/>
    </location>
</feature>
<dbReference type="InterPro" id="IPR045089">
    <property type="entry name" value="PGGT1B-like"/>
</dbReference>
<evidence type="ECO:0000256" key="5">
    <source>
        <dbReference type="ARBA" id="ARBA00022679"/>
    </source>
</evidence>
<dbReference type="GO" id="GO:0097354">
    <property type="term" value="P:prenylation"/>
    <property type="evidence" value="ECO:0007669"/>
    <property type="project" value="UniProtKB-UniRule"/>
</dbReference>
<keyword evidence="5 9" id="KW-0808">Transferase</keyword>
<name>A0A7S3H590_9STRA</name>
<evidence type="ECO:0000256" key="9">
    <source>
        <dbReference type="RuleBase" id="RU365056"/>
    </source>
</evidence>
<dbReference type="Pfam" id="PF00432">
    <property type="entry name" value="Prenyltrans"/>
    <property type="match status" value="1"/>
</dbReference>
<dbReference type="GO" id="GO:0005965">
    <property type="term" value="C:protein farnesyltransferase complex"/>
    <property type="evidence" value="ECO:0007669"/>
    <property type="project" value="UniProtKB-UniRule"/>
</dbReference>
<dbReference type="AlphaFoldDB" id="A0A7S3H590"/>
<comment type="function">
    <text evidence="9">Catalyzes the transfer of a farnesyl moiety from farnesyl diphosphate to a cysteine at the fourth position from the C-terminus of several proteins. The beta subunit is responsible for peptide-binding.</text>
</comment>
<dbReference type="GO" id="GO:0008270">
    <property type="term" value="F:zinc ion binding"/>
    <property type="evidence" value="ECO:0007669"/>
    <property type="project" value="UniProtKB-UniRule"/>
</dbReference>
<evidence type="ECO:0000256" key="2">
    <source>
        <dbReference type="ARBA" id="ARBA00012702"/>
    </source>
</evidence>
<dbReference type="InterPro" id="IPR008930">
    <property type="entry name" value="Terpenoid_cyclase/PrenylTrfase"/>
</dbReference>
<comment type="catalytic activity">
    <reaction evidence="9">
        <text>L-cysteinyl-[protein] + (2E,6E)-farnesyl diphosphate = S-(2E,6E)-farnesyl-L-cysteinyl-[protein] + diphosphate</text>
        <dbReference type="Rhea" id="RHEA:13345"/>
        <dbReference type="Rhea" id="RHEA-COMP:10131"/>
        <dbReference type="Rhea" id="RHEA-COMP:11535"/>
        <dbReference type="ChEBI" id="CHEBI:29950"/>
        <dbReference type="ChEBI" id="CHEBI:33019"/>
        <dbReference type="ChEBI" id="CHEBI:86019"/>
        <dbReference type="ChEBI" id="CHEBI:175763"/>
    </reaction>
</comment>
<organism evidence="11">
    <name type="scientific">Spumella elongata</name>
    <dbReference type="NCBI Taxonomy" id="89044"/>
    <lineage>
        <taxon>Eukaryota</taxon>
        <taxon>Sar</taxon>
        <taxon>Stramenopiles</taxon>
        <taxon>Ochrophyta</taxon>
        <taxon>Chrysophyceae</taxon>
        <taxon>Chromulinales</taxon>
        <taxon>Chromulinaceae</taxon>
        <taxon>Spumella</taxon>
    </lineage>
</organism>
<dbReference type="GO" id="GO:0004660">
    <property type="term" value="F:protein farnesyltransferase activity"/>
    <property type="evidence" value="ECO:0007669"/>
    <property type="project" value="UniProtKB-UniRule"/>
</dbReference>
<evidence type="ECO:0000256" key="6">
    <source>
        <dbReference type="ARBA" id="ARBA00022723"/>
    </source>
</evidence>
<keyword evidence="8 9" id="KW-0862">Zinc</keyword>
<comment type="subunit">
    <text evidence="9">Heterodimer of an alpha and a beta subunit.</text>
</comment>
<dbReference type="PANTHER" id="PTHR11774">
    <property type="entry name" value="GERANYLGERANYL TRANSFERASE TYPE BETA SUBUNIT"/>
    <property type="match status" value="1"/>
</dbReference>
<dbReference type="InterPro" id="IPR001330">
    <property type="entry name" value="Prenyltrans"/>
</dbReference>
<dbReference type="PANTHER" id="PTHR11774:SF6">
    <property type="entry name" value="PROTEIN FARNESYLTRANSFERASE SUBUNIT BETA"/>
    <property type="match status" value="1"/>
</dbReference>
<dbReference type="EMBL" id="HBIC01027822">
    <property type="protein sequence ID" value="CAE0285131.1"/>
    <property type="molecule type" value="Transcribed_RNA"/>
</dbReference>
<dbReference type="EC" id="2.5.1.58" evidence="2 9"/>
<keyword evidence="7" id="KW-0677">Repeat</keyword>
<evidence type="ECO:0000256" key="3">
    <source>
        <dbReference type="ARBA" id="ARBA00015798"/>
    </source>
</evidence>
<evidence type="ECO:0000256" key="4">
    <source>
        <dbReference type="ARBA" id="ARBA00022602"/>
    </source>
</evidence>
<dbReference type="SUPFAM" id="SSF48239">
    <property type="entry name" value="Terpenoid cyclases/Protein prenyltransferases"/>
    <property type="match status" value="1"/>
</dbReference>
<evidence type="ECO:0000256" key="7">
    <source>
        <dbReference type="ARBA" id="ARBA00022737"/>
    </source>
</evidence>
<keyword evidence="6 9" id="KW-0479">Metal-binding</keyword>
<comment type="cofactor">
    <cofactor evidence="9">
        <name>Zn(2+)</name>
        <dbReference type="ChEBI" id="CHEBI:29105"/>
    </cofactor>
    <text evidence="9">Binds 1 zinc ion per subunit.</text>
</comment>
<sequence>MEDFSGLWYDCESSDTTTSVDQCACERDCAAFLKPMSTYSPEALKKFQDGELVNYNKEIRLLRSLHAIYLTNGLQHLSGGFVSLDASRPWICYWIIHALYLLNREPTFMYPRVINTLKFMQNKYGGFGGGPSQITHCAPNYAAVLTLCTIGTPAALEVIDRPAMYGYFLSLKSPSGGFMIHTDGEVDSRGTYTVIAVARVLNILTKELTEGVADFVVRCQTYEGGFGGEPNNEAHGGYNYCALATLLILKSAHLCDMEAQENWLLRRQVKLEGGFQGRTNKLVDSCYSFWQGAALAMCEMVKNSDSDTYDMEQYLAHTACAAEATSQDAKPPADHISADGEIGLDLDLTDLVLEELPEGQRIRQVDDTSGTLPFNQQALQRYILHCAQNLEGGGMRDKPGKSRDFYHSCYALSGLSIAQSCITSSLKSDHPVESAAREQTKEEILNALPDIELDWSAAQVYGDSDNLLEPTSAVFNIGLRRLHTALEYFKGLPSDHETLLALHAAQR</sequence>